<evidence type="ECO:0000313" key="1">
    <source>
        <dbReference type="EMBL" id="MBK1467706.1"/>
    </source>
</evidence>
<gene>
    <name evidence="1" type="ORF">IBJ83_00010</name>
</gene>
<dbReference type="EMBL" id="JACVDA010000001">
    <property type="protein sequence ID" value="MBK1467706.1"/>
    <property type="molecule type" value="Genomic_DNA"/>
</dbReference>
<organism evidence="1 2">
    <name type="scientific">Parvimonas parva</name>
    <dbReference type="NCBI Taxonomy" id="2769485"/>
    <lineage>
        <taxon>Bacteria</taxon>
        <taxon>Bacillati</taxon>
        <taxon>Bacillota</taxon>
        <taxon>Tissierellia</taxon>
        <taxon>Tissierellales</taxon>
        <taxon>Peptoniphilaceae</taxon>
        <taxon>Parvimonas</taxon>
    </lineage>
</organism>
<name>A0ABS1C6I5_9FIRM</name>
<keyword evidence="2" id="KW-1185">Reference proteome</keyword>
<evidence type="ECO:0000313" key="2">
    <source>
        <dbReference type="Proteomes" id="UP000823123"/>
    </source>
</evidence>
<dbReference type="Proteomes" id="UP000823123">
    <property type="component" value="Unassembled WGS sequence"/>
</dbReference>
<accession>A0ABS1C6I5</accession>
<comment type="caution">
    <text evidence="1">The sequence shown here is derived from an EMBL/GenBank/DDBJ whole genome shotgun (WGS) entry which is preliminary data.</text>
</comment>
<reference evidence="1 2" key="1">
    <citation type="submission" date="2020-09" db="EMBL/GenBank/DDBJ databases">
        <title>Parvimonas S3374 sp. nov.</title>
        <authorList>
            <person name="Buhl M."/>
        </authorList>
    </citation>
    <scope>NUCLEOTIDE SEQUENCE [LARGE SCALE GENOMIC DNA]</scope>
    <source>
        <strain evidence="1 2">S3374</strain>
    </source>
</reference>
<sequence>MFIVLVSLTLGTNKVRHPRTMLFHKKNLIKSIKNLIKDKKYAKRALTEGVKADIILRHLRGGL</sequence>
<proteinExistence type="predicted"/>
<protein>
    <submittedName>
        <fullName evidence="1">Uncharacterized protein</fullName>
    </submittedName>
</protein>